<keyword evidence="2" id="KW-1185">Reference proteome</keyword>
<dbReference type="EMBL" id="MOOE01000020">
    <property type="protein sequence ID" value="KAK1513519.1"/>
    <property type="molecule type" value="Genomic_DNA"/>
</dbReference>
<evidence type="ECO:0000313" key="2">
    <source>
        <dbReference type="Proteomes" id="UP001240678"/>
    </source>
</evidence>
<proteinExistence type="predicted"/>
<reference evidence="1 2" key="1">
    <citation type="submission" date="2016-10" db="EMBL/GenBank/DDBJ databases">
        <title>The genome sequence of Colletotrichum fioriniae PJ7.</title>
        <authorList>
            <person name="Baroncelli R."/>
        </authorList>
    </citation>
    <scope>NUCLEOTIDE SEQUENCE [LARGE SCALE GENOMIC DNA]</scope>
    <source>
        <strain evidence="1 2">IMI 309622</strain>
    </source>
</reference>
<dbReference type="AlphaFoldDB" id="A0AAI9YJW8"/>
<dbReference type="RefSeq" id="XP_060307089.1">
    <property type="nucleotide sequence ID" value="XM_060462604.1"/>
</dbReference>
<sequence length="57" mass="6632">MYPEYLLFSLTAWTSTAYLLRCAQQQHFDMFAAFLNFLQPVQSQSTTVIHTAAERSR</sequence>
<organism evidence="1 2">
    <name type="scientific">Colletotrichum costaricense</name>
    <dbReference type="NCBI Taxonomy" id="1209916"/>
    <lineage>
        <taxon>Eukaryota</taxon>
        <taxon>Fungi</taxon>
        <taxon>Dikarya</taxon>
        <taxon>Ascomycota</taxon>
        <taxon>Pezizomycotina</taxon>
        <taxon>Sordariomycetes</taxon>
        <taxon>Hypocreomycetidae</taxon>
        <taxon>Glomerellales</taxon>
        <taxon>Glomerellaceae</taxon>
        <taxon>Colletotrichum</taxon>
        <taxon>Colletotrichum acutatum species complex</taxon>
    </lineage>
</organism>
<accession>A0AAI9YJW8</accession>
<dbReference type="GeneID" id="85346151"/>
<name>A0AAI9YJW8_9PEZI</name>
<dbReference type="Proteomes" id="UP001240678">
    <property type="component" value="Unassembled WGS sequence"/>
</dbReference>
<evidence type="ECO:0000313" key="1">
    <source>
        <dbReference type="EMBL" id="KAK1513519.1"/>
    </source>
</evidence>
<protein>
    <submittedName>
        <fullName evidence="1">Uncharacterized protein</fullName>
    </submittedName>
</protein>
<comment type="caution">
    <text evidence="1">The sequence shown here is derived from an EMBL/GenBank/DDBJ whole genome shotgun (WGS) entry which is preliminary data.</text>
</comment>
<gene>
    <name evidence="1" type="ORF">CCOS01_14461</name>
</gene>